<evidence type="ECO:0000313" key="2">
    <source>
        <dbReference type="EMBL" id="CDF90499.1"/>
    </source>
</evidence>
<reference evidence="3" key="1">
    <citation type="journal article" date="2013" name="Genome Announc.">
        <title>Genome sequence of the food spoilage yeast Zygosaccharomyces bailii CLIB 213(T).</title>
        <authorList>
            <person name="Galeote V."/>
            <person name="Bigey F."/>
            <person name="Devillers H."/>
            <person name="Neuveglise C."/>
            <person name="Dequin S."/>
        </authorList>
    </citation>
    <scope>NUCLEOTIDE SEQUENCE [LARGE SCALE GENOMIC DNA]</scope>
    <source>
        <strain evidence="3">CLIB 213 / ATCC 58445 / CBS 680 / CCRC 21525 / NBRC 1098 / NCYC 1416 / NRRL Y-2227</strain>
    </source>
</reference>
<dbReference type="AlphaFoldDB" id="A0A8J2X2C0"/>
<evidence type="ECO:0000256" key="1">
    <source>
        <dbReference type="SAM" id="SignalP"/>
    </source>
</evidence>
<feature type="chain" id="PRO_5035251940" evidence="1">
    <location>
        <begin position="28"/>
        <end position="141"/>
    </location>
</feature>
<protein>
    <submittedName>
        <fullName evidence="2">ZYBA0S07-02454g1_1</fullName>
    </submittedName>
</protein>
<accession>A0A8J2X2C0</accession>
<dbReference type="Proteomes" id="UP000019375">
    <property type="component" value="Unassembled WGS sequence"/>
</dbReference>
<proteinExistence type="predicted"/>
<gene>
    <name evidence="2" type="ORF">BN860_02454g</name>
</gene>
<dbReference type="EMBL" id="HG316460">
    <property type="protein sequence ID" value="CDF90499.1"/>
    <property type="molecule type" value="Genomic_DNA"/>
</dbReference>
<keyword evidence="1" id="KW-0732">Signal</keyword>
<keyword evidence="3" id="KW-1185">Reference proteome</keyword>
<organism evidence="2 3">
    <name type="scientific">Zygosaccharomyces bailii (strain CLIB 213 / ATCC 58445 / CBS 680 / BCRC 21525 / NBRC 1098 / NCYC 1416 / NRRL Y-2227)</name>
    <dbReference type="NCBI Taxonomy" id="1333698"/>
    <lineage>
        <taxon>Eukaryota</taxon>
        <taxon>Fungi</taxon>
        <taxon>Dikarya</taxon>
        <taxon>Ascomycota</taxon>
        <taxon>Saccharomycotina</taxon>
        <taxon>Saccharomycetes</taxon>
        <taxon>Saccharomycetales</taxon>
        <taxon>Saccharomycetaceae</taxon>
        <taxon>Zygosaccharomyces</taxon>
    </lineage>
</organism>
<dbReference type="OrthoDB" id="3979149at2759"/>
<evidence type="ECO:0000313" key="3">
    <source>
        <dbReference type="Proteomes" id="UP000019375"/>
    </source>
</evidence>
<sequence>MPPHHPKIANLIKTILLSFAIMAAVEWFKYGTKINYEWFHCWPVKQQVGGPDSSVFKLWARGGPSCDKRGEYKTILKRISRDYEPNDEHLSFCIIENKNVPPVHYPIQDDKGAPGYWAYVGYDRDNDKIREVCGEHTIYNF</sequence>
<feature type="signal peptide" evidence="1">
    <location>
        <begin position="1"/>
        <end position="27"/>
    </location>
</feature>
<name>A0A8J2X2C0_ZYGB2</name>